<evidence type="ECO:0000313" key="3">
    <source>
        <dbReference type="Proteomes" id="UP001162060"/>
    </source>
</evidence>
<name>A0AAV1T639_9STRA</name>
<dbReference type="AlphaFoldDB" id="A0AAV1T639"/>
<gene>
    <name evidence="2" type="ORF">PM001_LOCUS3114</name>
</gene>
<feature type="compositionally biased region" description="Polar residues" evidence="1">
    <location>
        <begin position="139"/>
        <end position="148"/>
    </location>
</feature>
<sequence length="148" mass="16644">MTRYPHKQPTPLDINDSLAQISVTKPDAAYKCRADLLEAIRRTRRILVRFEKQLDTAQRSDLRKHIKTRLVAHASGLLSFESTVSLRISREISKHTSKTARVPYSGPPGYKVVLVRQQPTAKSTKSWKPGSKVIKKSTKTIAPPSTIN</sequence>
<reference evidence="2" key="1">
    <citation type="submission" date="2024-01" db="EMBL/GenBank/DDBJ databases">
        <authorList>
            <person name="Webb A."/>
        </authorList>
    </citation>
    <scope>NUCLEOTIDE SEQUENCE</scope>
    <source>
        <strain evidence="2">Pm1</strain>
    </source>
</reference>
<evidence type="ECO:0000313" key="2">
    <source>
        <dbReference type="EMBL" id="CAK7905465.1"/>
    </source>
</evidence>
<dbReference type="EMBL" id="CAKLBY020000029">
    <property type="protein sequence ID" value="CAK7905465.1"/>
    <property type="molecule type" value="Genomic_DNA"/>
</dbReference>
<feature type="region of interest" description="Disordered" evidence="1">
    <location>
        <begin position="121"/>
        <end position="148"/>
    </location>
</feature>
<organism evidence="2 3">
    <name type="scientific">Peronospora matthiolae</name>
    <dbReference type="NCBI Taxonomy" id="2874970"/>
    <lineage>
        <taxon>Eukaryota</taxon>
        <taxon>Sar</taxon>
        <taxon>Stramenopiles</taxon>
        <taxon>Oomycota</taxon>
        <taxon>Peronosporomycetes</taxon>
        <taxon>Peronosporales</taxon>
        <taxon>Peronosporaceae</taxon>
        <taxon>Peronospora</taxon>
    </lineage>
</organism>
<accession>A0AAV1T639</accession>
<proteinExistence type="predicted"/>
<protein>
    <recommendedName>
        <fullName evidence="4">Transposase</fullName>
    </recommendedName>
</protein>
<dbReference type="Proteomes" id="UP001162060">
    <property type="component" value="Unassembled WGS sequence"/>
</dbReference>
<evidence type="ECO:0008006" key="4">
    <source>
        <dbReference type="Google" id="ProtNLM"/>
    </source>
</evidence>
<evidence type="ECO:0000256" key="1">
    <source>
        <dbReference type="SAM" id="MobiDB-lite"/>
    </source>
</evidence>
<comment type="caution">
    <text evidence="2">The sequence shown here is derived from an EMBL/GenBank/DDBJ whole genome shotgun (WGS) entry which is preliminary data.</text>
</comment>